<dbReference type="InterPro" id="IPR005795">
    <property type="entry name" value="LolPI"/>
</dbReference>
<feature type="chain" id="PRO_5043852962" description="Expansin-like A2" evidence="4">
    <location>
        <begin position="19"/>
        <end position="263"/>
    </location>
</feature>
<evidence type="ECO:0000256" key="2">
    <source>
        <dbReference type="ARBA" id="ARBA00022525"/>
    </source>
</evidence>
<keyword evidence="8" id="KW-1185">Reference proteome</keyword>
<comment type="caution">
    <text evidence="7">The sequence shown here is derived from an EMBL/GenBank/DDBJ whole genome shotgun (WGS) entry which is preliminary data.</text>
</comment>
<evidence type="ECO:0000313" key="8">
    <source>
        <dbReference type="Proteomes" id="UP001497480"/>
    </source>
</evidence>
<protein>
    <recommendedName>
        <fullName evidence="9">Expansin-like A2</fullName>
    </recommendedName>
</protein>
<dbReference type="Gene3D" id="2.60.40.760">
    <property type="entry name" value="Expansin, cellulose-binding-like domain"/>
    <property type="match status" value="1"/>
</dbReference>
<keyword evidence="2" id="KW-0964">Secreted</keyword>
<dbReference type="Proteomes" id="UP001497480">
    <property type="component" value="Unassembled WGS sequence"/>
</dbReference>
<feature type="signal peptide" evidence="4">
    <location>
        <begin position="1"/>
        <end position="18"/>
    </location>
</feature>
<dbReference type="InterPro" id="IPR009009">
    <property type="entry name" value="RlpA-like_DPBB"/>
</dbReference>
<evidence type="ECO:0000313" key="7">
    <source>
        <dbReference type="EMBL" id="CAL0329351.1"/>
    </source>
</evidence>
<dbReference type="InterPro" id="IPR036749">
    <property type="entry name" value="Expansin_CBD_sf"/>
</dbReference>
<dbReference type="GO" id="GO:0009505">
    <property type="term" value="C:plant-type cell wall"/>
    <property type="evidence" value="ECO:0007669"/>
    <property type="project" value="TreeGrafter"/>
</dbReference>
<dbReference type="PANTHER" id="PTHR31692:SF4">
    <property type="entry name" value="EXPANSIN-LIKE A1-RELATED"/>
    <property type="match status" value="1"/>
</dbReference>
<dbReference type="PRINTS" id="PR00829">
    <property type="entry name" value="LOLP1ALLERGN"/>
</dbReference>
<dbReference type="InterPro" id="IPR007117">
    <property type="entry name" value="Expansin_CBD"/>
</dbReference>
<evidence type="ECO:0000259" key="5">
    <source>
        <dbReference type="PROSITE" id="PS50842"/>
    </source>
</evidence>
<dbReference type="PROSITE" id="PS50843">
    <property type="entry name" value="EXPANSIN_CBD"/>
    <property type="match status" value="1"/>
</dbReference>
<dbReference type="PANTHER" id="PTHR31692">
    <property type="entry name" value="EXPANSIN-B3"/>
    <property type="match status" value="1"/>
</dbReference>
<dbReference type="InterPro" id="IPR007118">
    <property type="entry name" value="Expan_Lol_pI"/>
</dbReference>
<sequence>MAFFLCLFIFFLASSAYACDRCVHQSKVAYFSKESSLASGACGYDTLALNITNGQIAGAVSSLFKNGAGCGACYQIRCNNTSLCSQKGARVVVTDLIYNNQTDFVLSSQAFKALAKEGLDKDIFKLGIVDIEYKRIPCDYKNNNLSVRVEESSKKPRYLGLTFLYQGGQTEIVSVDIAKVGSSTWRSMSRDHGAVWGSTNRVPEGPLLLRIEVTSGFRGKQILAQKEVLPADWKIGVVYDTGIQINDIAQERCSSCDEGTWPL</sequence>
<accession>A0AAV1Y5T8</accession>
<evidence type="ECO:0000256" key="4">
    <source>
        <dbReference type="SAM" id="SignalP"/>
    </source>
</evidence>
<dbReference type="PROSITE" id="PS50842">
    <property type="entry name" value="EXPANSIN_EG45"/>
    <property type="match status" value="1"/>
</dbReference>
<organism evidence="7 8">
    <name type="scientific">Lupinus luteus</name>
    <name type="common">European yellow lupine</name>
    <dbReference type="NCBI Taxonomy" id="3873"/>
    <lineage>
        <taxon>Eukaryota</taxon>
        <taxon>Viridiplantae</taxon>
        <taxon>Streptophyta</taxon>
        <taxon>Embryophyta</taxon>
        <taxon>Tracheophyta</taxon>
        <taxon>Spermatophyta</taxon>
        <taxon>Magnoliopsida</taxon>
        <taxon>eudicotyledons</taxon>
        <taxon>Gunneridae</taxon>
        <taxon>Pentapetalae</taxon>
        <taxon>rosids</taxon>
        <taxon>fabids</taxon>
        <taxon>Fabales</taxon>
        <taxon>Fabaceae</taxon>
        <taxon>Papilionoideae</taxon>
        <taxon>50 kb inversion clade</taxon>
        <taxon>genistoids sensu lato</taxon>
        <taxon>core genistoids</taxon>
        <taxon>Genisteae</taxon>
        <taxon>Lupinus</taxon>
    </lineage>
</organism>
<dbReference type="InterPro" id="IPR036908">
    <property type="entry name" value="RlpA-like_sf"/>
</dbReference>
<feature type="domain" description="Expansin-like EG45" evidence="5">
    <location>
        <begin position="39"/>
        <end position="143"/>
    </location>
</feature>
<evidence type="ECO:0000256" key="1">
    <source>
        <dbReference type="ARBA" id="ARBA00004613"/>
    </source>
</evidence>
<reference evidence="7 8" key="1">
    <citation type="submission" date="2024-03" db="EMBL/GenBank/DDBJ databases">
        <authorList>
            <person name="Martinez-Hernandez J."/>
        </authorList>
    </citation>
    <scope>NUCLEOTIDE SEQUENCE [LARGE SCALE GENOMIC DNA]</scope>
</reference>
<gene>
    <name evidence="7" type="ORF">LLUT_LOCUS30411</name>
</gene>
<evidence type="ECO:0008006" key="9">
    <source>
        <dbReference type="Google" id="ProtNLM"/>
    </source>
</evidence>
<feature type="domain" description="Expansin-like CBD" evidence="6">
    <location>
        <begin position="157"/>
        <end position="241"/>
    </location>
</feature>
<dbReference type="InterPro" id="IPR007112">
    <property type="entry name" value="Expansin/allergen_DPBB_dom"/>
</dbReference>
<evidence type="ECO:0000259" key="6">
    <source>
        <dbReference type="PROSITE" id="PS50843"/>
    </source>
</evidence>
<dbReference type="EMBL" id="CAXHTB010000021">
    <property type="protein sequence ID" value="CAL0329351.1"/>
    <property type="molecule type" value="Genomic_DNA"/>
</dbReference>
<dbReference type="PRINTS" id="PR01225">
    <property type="entry name" value="EXPANSNFAMLY"/>
</dbReference>
<dbReference type="SUPFAM" id="SSF50685">
    <property type="entry name" value="Barwin-like endoglucanases"/>
    <property type="match status" value="1"/>
</dbReference>
<dbReference type="AlphaFoldDB" id="A0AAV1Y5T8"/>
<keyword evidence="4" id="KW-0732">Signal</keyword>
<evidence type="ECO:0000256" key="3">
    <source>
        <dbReference type="RuleBase" id="RU003460"/>
    </source>
</evidence>
<dbReference type="GO" id="GO:0009653">
    <property type="term" value="P:anatomical structure morphogenesis"/>
    <property type="evidence" value="ECO:0007669"/>
    <property type="project" value="UniProtKB-ARBA"/>
</dbReference>
<dbReference type="Pfam" id="PF01357">
    <property type="entry name" value="Expansin_C"/>
    <property type="match status" value="1"/>
</dbReference>
<dbReference type="CDD" id="cd22276">
    <property type="entry name" value="DPBB_EXLA_N"/>
    <property type="match status" value="1"/>
</dbReference>
<name>A0AAV1Y5T8_LUPLU</name>
<comment type="subcellular location">
    <subcellularLocation>
        <location evidence="1">Secreted</location>
    </subcellularLocation>
</comment>
<proteinExistence type="inferred from homology"/>
<dbReference type="SUPFAM" id="SSF49590">
    <property type="entry name" value="PHL pollen allergen"/>
    <property type="match status" value="1"/>
</dbReference>
<dbReference type="Gene3D" id="2.40.40.10">
    <property type="entry name" value="RlpA-like domain"/>
    <property type="match status" value="1"/>
</dbReference>
<dbReference type="GO" id="GO:0009506">
    <property type="term" value="C:plasmodesma"/>
    <property type="evidence" value="ECO:0007669"/>
    <property type="project" value="TreeGrafter"/>
</dbReference>
<comment type="similarity">
    <text evidence="3">Belongs to the expansin family.</text>
</comment>
<dbReference type="SMART" id="SM00837">
    <property type="entry name" value="DPBB_1"/>
    <property type="match status" value="1"/>
</dbReference>
<dbReference type="Pfam" id="PF03330">
    <property type="entry name" value="DPBB_1"/>
    <property type="match status" value="1"/>
</dbReference>
<dbReference type="GO" id="GO:0005576">
    <property type="term" value="C:extracellular region"/>
    <property type="evidence" value="ECO:0007669"/>
    <property type="project" value="UniProtKB-SubCell"/>
</dbReference>